<dbReference type="SUPFAM" id="SSF103473">
    <property type="entry name" value="MFS general substrate transporter"/>
    <property type="match status" value="1"/>
</dbReference>
<feature type="transmembrane region" description="Helical" evidence="4">
    <location>
        <begin position="279"/>
        <end position="296"/>
    </location>
</feature>
<keyword evidence="1 4" id="KW-0812">Transmembrane</keyword>
<reference evidence="6 7" key="1">
    <citation type="submission" date="2017-04" db="EMBL/GenBank/DDBJ databases">
        <authorList>
            <person name="Afonso C.L."/>
            <person name="Miller P.J."/>
            <person name="Scott M.A."/>
            <person name="Spackman E."/>
            <person name="Goraichik I."/>
            <person name="Dimitrov K.M."/>
            <person name="Suarez D.L."/>
            <person name="Swayne D.E."/>
        </authorList>
    </citation>
    <scope>NUCLEOTIDE SEQUENCE [LARGE SCALE GENOMIC DNA]</scope>
    <source>
        <strain evidence="6 7">DSM 3385</strain>
    </source>
</reference>
<feature type="transmembrane region" description="Helical" evidence="4">
    <location>
        <begin position="367"/>
        <end position="387"/>
    </location>
</feature>
<evidence type="ECO:0000256" key="2">
    <source>
        <dbReference type="ARBA" id="ARBA00022989"/>
    </source>
</evidence>
<dbReference type="PROSITE" id="PS50850">
    <property type="entry name" value="MFS"/>
    <property type="match status" value="1"/>
</dbReference>
<dbReference type="InterPro" id="IPR010645">
    <property type="entry name" value="MFS_4"/>
</dbReference>
<evidence type="ECO:0000256" key="3">
    <source>
        <dbReference type="ARBA" id="ARBA00023136"/>
    </source>
</evidence>
<dbReference type="PANTHER" id="PTHR23537:SF1">
    <property type="entry name" value="SUGAR TRANSPORTER"/>
    <property type="match status" value="1"/>
</dbReference>
<feature type="transmembrane region" description="Helical" evidence="4">
    <location>
        <begin position="140"/>
        <end position="164"/>
    </location>
</feature>
<dbReference type="InterPro" id="IPR036259">
    <property type="entry name" value="MFS_trans_sf"/>
</dbReference>
<evidence type="ECO:0000313" key="6">
    <source>
        <dbReference type="EMBL" id="SMD09568.1"/>
    </source>
</evidence>
<feature type="transmembrane region" description="Helical" evidence="4">
    <location>
        <begin position="82"/>
        <end position="98"/>
    </location>
</feature>
<feature type="transmembrane region" description="Helical" evidence="4">
    <location>
        <begin position="337"/>
        <end position="355"/>
    </location>
</feature>
<feature type="transmembrane region" description="Helical" evidence="4">
    <location>
        <begin position="170"/>
        <end position="191"/>
    </location>
</feature>
<dbReference type="STRING" id="1121400.SAMN02746065_13223"/>
<feature type="domain" description="Major facilitator superfamily (MFS) profile" evidence="5">
    <location>
        <begin position="16"/>
        <end position="392"/>
    </location>
</feature>
<dbReference type="GO" id="GO:0022857">
    <property type="term" value="F:transmembrane transporter activity"/>
    <property type="evidence" value="ECO:0007669"/>
    <property type="project" value="InterPro"/>
</dbReference>
<dbReference type="AlphaFoldDB" id="A0A1W2EK80"/>
<evidence type="ECO:0000259" key="5">
    <source>
        <dbReference type="PROSITE" id="PS50850"/>
    </source>
</evidence>
<keyword evidence="2 4" id="KW-1133">Transmembrane helix</keyword>
<dbReference type="Pfam" id="PF07690">
    <property type="entry name" value="MFS_1"/>
    <property type="match status" value="2"/>
</dbReference>
<evidence type="ECO:0000256" key="4">
    <source>
        <dbReference type="SAM" id="Phobius"/>
    </source>
</evidence>
<dbReference type="RefSeq" id="WP_084071572.1">
    <property type="nucleotide sequence ID" value="NZ_FWXY01000032.1"/>
</dbReference>
<name>A0A1W2EK80_9BACT</name>
<keyword evidence="7" id="KW-1185">Reference proteome</keyword>
<sequence>MLVQSQSSPMSDNRILFSLLLLQVIPYGFGCSTFFILAPEMKETFGWSYSQLGYITAMNNISLLVMSYAAIWSTLFLGARRAMTLALLFSTTVFFLLYLNHSSVLAICLVISLMAAGAVAWIPIVPLISMSMAPEKRGRALSVVCSGPPISMILVSFFAPHIIANYGWHYVWGMAGILSVAIVAIGLPLLFQIPLTDHETAKTNQKIPPGLTMMCCAMTFANGMGDMPALTFMGTILKDSAGFTVAEAGRGWFLCGVGGVLSGPFLGRVIDGFGSARKTLLYLMPALGVTTALFVLTKNEYLLYLACFSMGLHHMAVYGIHGAYLSRTMGVTQSTKAFGLVSLSYGLGTVGGNYLVGGCRDVAGDFFMIFMGLCFMLGIATLFSYLLPEDGAV</sequence>
<dbReference type="GO" id="GO:0005886">
    <property type="term" value="C:plasma membrane"/>
    <property type="evidence" value="ECO:0007669"/>
    <property type="project" value="TreeGrafter"/>
</dbReference>
<proteinExistence type="predicted"/>
<dbReference type="InterPro" id="IPR011701">
    <property type="entry name" value="MFS"/>
</dbReference>
<keyword evidence="3 4" id="KW-0472">Membrane</keyword>
<feature type="transmembrane region" description="Helical" evidence="4">
    <location>
        <begin position="302"/>
        <end position="325"/>
    </location>
</feature>
<feature type="transmembrane region" description="Helical" evidence="4">
    <location>
        <begin position="211"/>
        <end position="237"/>
    </location>
</feature>
<dbReference type="Proteomes" id="UP000192418">
    <property type="component" value="Unassembled WGS sequence"/>
</dbReference>
<feature type="transmembrane region" description="Helical" evidence="4">
    <location>
        <begin position="54"/>
        <end position="75"/>
    </location>
</feature>
<feature type="transmembrane region" description="Helical" evidence="4">
    <location>
        <begin position="104"/>
        <end position="128"/>
    </location>
</feature>
<protein>
    <submittedName>
        <fullName evidence="6">Predicted arabinose efflux permease, MFS family</fullName>
    </submittedName>
</protein>
<accession>A0A1W2EK80</accession>
<dbReference type="OrthoDB" id="9067529at2"/>
<organism evidence="6 7">
    <name type="scientific">Desulfocicer vacuolatum DSM 3385</name>
    <dbReference type="NCBI Taxonomy" id="1121400"/>
    <lineage>
        <taxon>Bacteria</taxon>
        <taxon>Pseudomonadati</taxon>
        <taxon>Thermodesulfobacteriota</taxon>
        <taxon>Desulfobacteria</taxon>
        <taxon>Desulfobacterales</taxon>
        <taxon>Desulfobacteraceae</taxon>
        <taxon>Desulfocicer</taxon>
    </lineage>
</organism>
<dbReference type="Gene3D" id="1.20.1250.20">
    <property type="entry name" value="MFS general substrate transporter like domains"/>
    <property type="match status" value="2"/>
</dbReference>
<evidence type="ECO:0000256" key="1">
    <source>
        <dbReference type="ARBA" id="ARBA00022692"/>
    </source>
</evidence>
<gene>
    <name evidence="6" type="ORF">SAMN02746065_13223</name>
</gene>
<dbReference type="EMBL" id="FWXY01000032">
    <property type="protein sequence ID" value="SMD09568.1"/>
    <property type="molecule type" value="Genomic_DNA"/>
</dbReference>
<dbReference type="InterPro" id="IPR020846">
    <property type="entry name" value="MFS_dom"/>
</dbReference>
<dbReference type="PANTHER" id="PTHR23537">
    <property type="match status" value="1"/>
</dbReference>
<feature type="transmembrane region" description="Helical" evidence="4">
    <location>
        <begin position="249"/>
        <end position="267"/>
    </location>
</feature>
<evidence type="ECO:0000313" key="7">
    <source>
        <dbReference type="Proteomes" id="UP000192418"/>
    </source>
</evidence>